<dbReference type="InterPro" id="IPR012675">
    <property type="entry name" value="Beta-grasp_dom_sf"/>
</dbReference>
<sequence length="87" mass="9223">MNAIELQLFGVFRSWEPTARLRLPLAAGARIGEVRAALAEYAAAHWPPLAHDVLAQSAFADASRVLRDDDAVPHDGALAVLPPVNGG</sequence>
<dbReference type="InterPro" id="IPR016155">
    <property type="entry name" value="Mopterin_synth/thiamin_S_b"/>
</dbReference>
<organism evidence="1 2">
    <name type="scientific">Solilutibacter pythonis</name>
    <dbReference type="NCBI Taxonomy" id="2483112"/>
    <lineage>
        <taxon>Bacteria</taxon>
        <taxon>Pseudomonadati</taxon>
        <taxon>Pseudomonadota</taxon>
        <taxon>Gammaproteobacteria</taxon>
        <taxon>Lysobacterales</taxon>
        <taxon>Lysobacteraceae</taxon>
        <taxon>Solilutibacter</taxon>
    </lineage>
</organism>
<proteinExistence type="predicted"/>
<dbReference type="OrthoDB" id="5957481at2"/>
<dbReference type="RefSeq" id="WP_122100830.1">
    <property type="nucleotide sequence ID" value="NZ_RFLY01000004.1"/>
</dbReference>
<dbReference type="AlphaFoldDB" id="A0A3M2I5Q3"/>
<name>A0A3M2I5Q3_9GAMM</name>
<gene>
    <name evidence="1" type="ORF">EBB59_03845</name>
</gene>
<dbReference type="Gene3D" id="3.10.20.30">
    <property type="match status" value="1"/>
</dbReference>
<dbReference type="EMBL" id="RFLY01000004">
    <property type="protein sequence ID" value="RMH93787.1"/>
    <property type="molecule type" value="Genomic_DNA"/>
</dbReference>
<dbReference type="SUPFAM" id="SSF54285">
    <property type="entry name" value="MoaD/ThiS"/>
    <property type="match status" value="1"/>
</dbReference>
<evidence type="ECO:0000313" key="2">
    <source>
        <dbReference type="Proteomes" id="UP000275012"/>
    </source>
</evidence>
<comment type="caution">
    <text evidence="1">The sequence shown here is derived from an EMBL/GenBank/DDBJ whole genome shotgun (WGS) entry which is preliminary data.</text>
</comment>
<evidence type="ECO:0000313" key="1">
    <source>
        <dbReference type="EMBL" id="RMH93787.1"/>
    </source>
</evidence>
<reference evidence="1 2" key="1">
    <citation type="submission" date="2018-10" db="EMBL/GenBank/DDBJ databases">
        <title>Proposal of Lysobacter pythonis sp. nov. isolated from royal pythons (Python regius).</title>
        <authorList>
            <person name="Hans-Juergen B."/>
            <person name="Huptas C."/>
            <person name="Sandra B."/>
            <person name="Igor L."/>
            <person name="Joachim S."/>
            <person name="Siegfried S."/>
            <person name="Mareike W."/>
            <person name="Peter K."/>
        </authorList>
    </citation>
    <scope>NUCLEOTIDE SEQUENCE [LARGE SCALE GENOMIC DNA]</scope>
    <source>
        <strain evidence="1 2">4284/11</strain>
    </source>
</reference>
<keyword evidence="2" id="KW-1185">Reference proteome</keyword>
<dbReference type="Proteomes" id="UP000275012">
    <property type="component" value="Unassembled WGS sequence"/>
</dbReference>
<protein>
    <submittedName>
        <fullName evidence="1">Thiamine biosynthesis protein ThiS</fullName>
    </submittedName>
</protein>
<accession>A0A3M2I5Q3</accession>